<proteinExistence type="predicted"/>
<gene>
    <name evidence="1" type="ORF">GCM10009839_55010</name>
</gene>
<name>A0ABN2UWN1_9ACTN</name>
<accession>A0ABN2UWN1</accession>
<protein>
    <submittedName>
        <fullName evidence="1">Uncharacterized protein</fullName>
    </submittedName>
</protein>
<dbReference type="EMBL" id="BAAAQN010000037">
    <property type="protein sequence ID" value="GAA2044415.1"/>
    <property type="molecule type" value="Genomic_DNA"/>
</dbReference>
<evidence type="ECO:0000313" key="1">
    <source>
        <dbReference type="EMBL" id="GAA2044415.1"/>
    </source>
</evidence>
<keyword evidence="2" id="KW-1185">Reference proteome</keyword>
<evidence type="ECO:0000313" key="2">
    <source>
        <dbReference type="Proteomes" id="UP001500751"/>
    </source>
</evidence>
<dbReference type="RefSeq" id="WP_344668558.1">
    <property type="nucleotide sequence ID" value="NZ_BAAAQN010000037.1"/>
</dbReference>
<organism evidence="1 2">
    <name type="scientific">Catenulispora yoronensis</name>
    <dbReference type="NCBI Taxonomy" id="450799"/>
    <lineage>
        <taxon>Bacteria</taxon>
        <taxon>Bacillati</taxon>
        <taxon>Actinomycetota</taxon>
        <taxon>Actinomycetes</taxon>
        <taxon>Catenulisporales</taxon>
        <taxon>Catenulisporaceae</taxon>
        <taxon>Catenulispora</taxon>
    </lineage>
</organism>
<reference evidence="1 2" key="1">
    <citation type="journal article" date="2019" name="Int. J. Syst. Evol. Microbiol.">
        <title>The Global Catalogue of Microorganisms (GCM) 10K type strain sequencing project: providing services to taxonomists for standard genome sequencing and annotation.</title>
        <authorList>
            <consortium name="The Broad Institute Genomics Platform"/>
            <consortium name="The Broad Institute Genome Sequencing Center for Infectious Disease"/>
            <person name="Wu L."/>
            <person name="Ma J."/>
        </authorList>
    </citation>
    <scope>NUCLEOTIDE SEQUENCE [LARGE SCALE GENOMIC DNA]</scope>
    <source>
        <strain evidence="1 2">JCM 16014</strain>
    </source>
</reference>
<comment type="caution">
    <text evidence="1">The sequence shown here is derived from an EMBL/GenBank/DDBJ whole genome shotgun (WGS) entry which is preliminary data.</text>
</comment>
<sequence length="155" mass="15933">MSKVTNGASAEDIGLLSALGEMFDEVDPVPPEVVSAGYAAFTWRTIDAELAELAEDSRLAGAGSVRGADTRLLTFEAPSVNVVVEVTEIGDRRKLVGQLIPACSDTLRIEHPAGATTVAVDEQGLFSADALPAGPARVALTTPGGGAVITSWVTV</sequence>
<dbReference type="Proteomes" id="UP001500751">
    <property type="component" value="Unassembled WGS sequence"/>
</dbReference>